<dbReference type="GO" id="GO:0016787">
    <property type="term" value="F:hydrolase activity"/>
    <property type="evidence" value="ECO:0007669"/>
    <property type="project" value="UniProtKB-KW"/>
</dbReference>
<dbReference type="Gene3D" id="1.10.3210.10">
    <property type="entry name" value="Hypothetical protein af1432"/>
    <property type="match status" value="1"/>
</dbReference>
<dbReference type="InterPro" id="IPR037522">
    <property type="entry name" value="HD_GYP_dom"/>
</dbReference>
<keyword evidence="3" id="KW-1185">Reference proteome</keyword>
<dbReference type="CDD" id="cd00077">
    <property type="entry name" value="HDc"/>
    <property type="match status" value="1"/>
</dbReference>
<organism evidence="2 3">
    <name type="scientific">Cohnella boryungensis</name>
    <dbReference type="NCBI Taxonomy" id="768479"/>
    <lineage>
        <taxon>Bacteria</taxon>
        <taxon>Bacillati</taxon>
        <taxon>Bacillota</taxon>
        <taxon>Bacilli</taxon>
        <taxon>Bacillales</taxon>
        <taxon>Paenibacillaceae</taxon>
        <taxon>Cohnella</taxon>
    </lineage>
</organism>
<dbReference type="InterPro" id="IPR003607">
    <property type="entry name" value="HD/PDEase_dom"/>
</dbReference>
<evidence type="ECO:0000313" key="3">
    <source>
        <dbReference type="Proteomes" id="UP001595755"/>
    </source>
</evidence>
<dbReference type="Pfam" id="PF13487">
    <property type="entry name" value="HD_5"/>
    <property type="match status" value="1"/>
</dbReference>
<evidence type="ECO:0000259" key="1">
    <source>
        <dbReference type="PROSITE" id="PS51832"/>
    </source>
</evidence>
<gene>
    <name evidence="2" type="ORF">ACFO1S_06330</name>
</gene>
<sequence length="209" mass="23701">MIGTLRALNDLSHNLDDIQSDASEKMGLLQRKHEATYRHCVRVAWLSEKLAQGMNLDAATSSMLVRGCFIHDLGKLLIPNSVLDNINPLTGEQWALIRKHPEYGVELLQNQSLLGAEIVQLILHHHERWDGEGYPYGLKGEKIPLLARACSVVDAFDSMLSPRPYRRKRTIEDAMFELEKHAGTQFDPELVEKFIPMAGDVGRIYFTDH</sequence>
<dbReference type="PANTHER" id="PTHR43155:SF2">
    <property type="entry name" value="CYCLIC DI-GMP PHOSPHODIESTERASE PA4108"/>
    <property type="match status" value="1"/>
</dbReference>
<dbReference type="EC" id="3.1.4.-" evidence="2"/>
<evidence type="ECO:0000313" key="2">
    <source>
        <dbReference type="EMBL" id="MFC4303062.1"/>
    </source>
</evidence>
<dbReference type="Proteomes" id="UP001595755">
    <property type="component" value="Unassembled WGS sequence"/>
</dbReference>
<dbReference type="SMART" id="SM00471">
    <property type="entry name" value="HDc"/>
    <property type="match status" value="1"/>
</dbReference>
<dbReference type="PROSITE" id="PS51832">
    <property type="entry name" value="HD_GYP"/>
    <property type="match status" value="1"/>
</dbReference>
<accession>A0ABV8S7Y4</accession>
<comment type="caution">
    <text evidence="2">The sequence shown here is derived from an EMBL/GenBank/DDBJ whole genome shotgun (WGS) entry which is preliminary data.</text>
</comment>
<reference evidence="3" key="1">
    <citation type="journal article" date="2019" name="Int. J. Syst. Evol. Microbiol.">
        <title>The Global Catalogue of Microorganisms (GCM) 10K type strain sequencing project: providing services to taxonomists for standard genome sequencing and annotation.</title>
        <authorList>
            <consortium name="The Broad Institute Genomics Platform"/>
            <consortium name="The Broad Institute Genome Sequencing Center for Infectious Disease"/>
            <person name="Wu L."/>
            <person name="Ma J."/>
        </authorList>
    </citation>
    <scope>NUCLEOTIDE SEQUENCE [LARGE SCALE GENOMIC DNA]</scope>
    <source>
        <strain evidence="3">CGMCC 4.1641</strain>
    </source>
</reference>
<protein>
    <submittedName>
        <fullName evidence="2">HD-GYP domain-containing protein</fullName>
        <ecNumber evidence="2">3.1.4.-</ecNumber>
    </submittedName>
</protein>
<name>A0ABV8S7Y4_9BACL</name>
<proteinExistence type="predicted"/>
<dbReference type="EMBL" id="JBHSED010000007">
    <property type="protein sequence ID" value="MFC4303062.1"/>
    <property type="molecule type" value="Genomic_DNA"/>
</dbReference>
<dbReference type="PANTHER" id="PTHR43155">
    <property type="entry name" value="CYCLIC DI-GMP PHOSPHODIESTERASE PA4108-RELATED"/>
    <property type="match status" value="1"/>
</dbReference>
<dbReference type="SUPFAM" id="SSF109604">
    <property type="entry name" value="HD-domain/PDEase-like"/>
    <property type="match status" value="1"/>
</dbReference>
<dbReference type="InterPro" id="IPR006675">
    <property type="entry name" value="HDIG_dom"/>
</dbReference>
<dbReference type="NCBIfam" id="TIGR00277">
    <property type="entry name" value="HDIG"/>
    <property type="match status" value="1"/>
</dbReference>
<feature type="domain" description="HD-GYP" evidence="1">
    <location>
        <begin position="15"/>
        <end position="209"/>
    </location>
</feature>
<keyword evidence="2" id="KW-0378">Hydrolase</keyword>